<dbReference type="CDD" id="cd05233">
    <property type="entry name" value="SDR_c"/>
    <property type="match status" value="1"/>
</dbReference>
<proteinExistence type="inferred from homology"/>
<keyword evidence="4" id="KW-1185">Reference proteome</keyword>
<keyword evidence="2" id="KW-0560">Oxidoreductase</keyword>
<comment type="caution">
    <text evidence="3">The sequence shown here is derived from an EMBL/GenBank/DDBJ whole genome shotgun (WGS) entry which is preliminary data.</text>
</comment>
<name>A0ABT2PPI4_9BURK</name>
<sequence>MSNDARQLHAVVTGSSGGIGKAICEDLLANGWRVTGVDLSAPTIAHGAFAHQALDLTHGGQTDAIATGLQDVDALVHAAGVLRVGPLGQLDAQAGALMWQLHVDAASRLADALVPAMARRGFGRVVFIGSRVAQGLPGRGQYAATKAAVIAMARSWAVEVAPNGVTVNVVSPGATATPMLKDPARAGSAPRMPPMGRLIEPQEIAALVSYLLSPAAAAITGQNLNICGGSSLSQ</sequence>
<comment type="similarity">
    <text evidence="1">Belongs to the short-chain dehydrogenases/reductases (SDR) family.</text>
</comment>
<accession>A0ABT2PPI4</accession>
<dbReference type="PANTHER" id="PTHR43477:SF1">
    <property type="entry name" value="DIHYDROANTICAPSIN 7-DEHYDROGENASE"/>
    <property type="match status" value="1"/>
</dbReference>
<organism evidence="3 4">
    <name type="scientific">Acidovorax bellezanensis</name>
    <dbReference type="NCBI Taxonomy" id="2976702"/>
    <lineage>
        <taxon>Bacteria</taxon>
        <taxon>Pseudomonadati</taxon>
        <taxon>Pseudomonadota</taxon>
        <taxon>Betaproteobacteria</taxon>
        <taxon>Burkholderiales</taxon>
        <taxon>Comamonadaceae</taxon>
        <taxon>Acidovorax</taxon>
    </lineage>
</organism>
<dbReference type="Pfam" id="PF13561">
    <property type="entry name" value="adh_short_C2"/>
    <property type="match status" value="1"/>
</dbReference>
<dbReference type="Proteomes" id="UP001525968">
    <property type="component" value="Unassembled WGS sequence"/>
</dbReference>
<reference evidence="3 4" key="1">
    <citation type="submission" date="2022-09" db="EMBL/GenBank/DDBJ databases">
        <title>Draft genome of isolate Be4.</title>
        <authorList>
            <person name="Sanchez-Castro I."/>
            <person name="Martinez-Rodriguez P."/>
            <person name="Descostes M."/>
            <person name="Merroun M."/>
        </authorList>
    </citation>
    <scope>NUCLEOTIDE SEQUENCE [LARGE SCALE GENOMIC DNA]</scope>
    <source>
        <strain evidence="3 4">Be4</strain>
    </source>
</reference>
<dbReference type="SUPFAM" id="SSF51735">
    <property type="entry name" value="NAD(P)-binding Rossmann-fold domains"/>
    <property type="match status" value="1"/>
</dbReference>
<dbReference type="PRINTS" id="PR00081">
    <property type="entry name" value="GDHRDH"/>
</dbReference>
<dbReference type="InterPro" id="IPR051122">
    <property type="entry name" value="SDR_DHRS6-like"/>
</dbReference>
<evidence type="ECO:0000256" key="1">
    <source>
        <dbReference type="ARBA" id="ARBA00006484"/>
    </source>
</evidence>
<dbReference type="EMBL" id="JAODYH010000008">
    <property type="protein sequence ID" value="MCT9812395.1"/>
    <property type="molecule type" value="Genomic_DNA"/>
</dbReference>
<gene>
    <name evidence="3" type="ORF">N0K08_17265</name>
</gene>
<evidence type="ECO:0000256" key="2">
    <source>
        <dbReference type="ARBA" id="ARBA00023002"/>
    </source>
</evidence>
<evidence type="ECO:0000313" key="3">
    <source>
        <dbReference type="EMBL" id="MCT9812395.1"/>
    </source>
</evidence>
<dbReference type="PRINTS" id="PR00080">
    <property type="entry name" value="SDRFAMILY"/>
</dbReference>
<dbReference type="InterPro" id="IPR036291">
    <property type="entry name" value="NAD(P)-bd_dom_sf"/>
</dbReference>
<dbReference type="Gene3D" id="3.40.50.720">
    <property type="entry name" value="NAD(P)-binding Rossmann-like Domain"/>
    <property type="match status" value="1"/>
</dbReference>
<dbReference type="PANTHER" id="PTHR43477">
    <property type="entry name" value="DIHYDROANTICAPSIN 7-DEHYDROGENASE"/>
    <property type="match status" value="1"/>
</dbReference>
<dbReference type="RefSeq" id="WP_261501642.1">
    <property type="nucleotide sequence ID" value="NZ_JAODYH010000008.1"/>
</dbReference>
<evidence type="ECO:0000313" key="4">
    <source>
        <dbReference type="Proteomes" id="UP001525968"/>
    </source>
</evidence>
<dbReference type="InterPro" id="IPR002347">
    <property type="entry name" value="SDR_fam"/>
</dbReference>
<protein>
    <submittedName>
        <fullName evidence="3">SDR family oxidoreductase</fullName>
    </submittedName>
</protein>